<dbReference type="EMBL" id="JBGOOS010000032">
    <property type="protein sequence ID" value="MEZ8210660.1"/>
    <property type="molecule type" value="Genomic_DNA"/>
</dbReference>
<keyword evidence="1" id="KW-0472">Membrane</keyword>
<evidence type="ECO:0000256" key="1">
    <source>
        <dbReference type="SAM" id="Phobius"/>
    </source>
</evidence>
<feature type="transmembrane region" description="Helical" evidence="1">
    <location>
        <begin position="12"/>
        <end position="30"/>
    </location>
</feature>
<dbReference type="Proteomes" id="UP001569151">
    <property type="component" value="Unassembled WGS sequence"/>
</dbReference>
<comment type="caution">
    <text evidence="2">The sequence shown here is derived from an EMBL/GenBank/DDBJ whole genome shotgun (WGS) entry which is preliminary data.</text>
</comment>
<dbReference type="RefSeq" id="WP_371719954.1">
    <property type="nucleotide sequence ID" value="NZ_JBGOOF010000035.1"/>
</dbReference>
<gene>
    <name evidence="2" type="ORF">ACED39_17945</name>
</gene>
<reference evidence="2 3" key="1">
    <citation type="submission" date="2024-06" db="EMBL/GenBank/DDBJ databases">
        <authorList>
            <person name="Steensen K."/>
            <person name="Seneca J."/>
            <person name="Bartlau N."/>
            <person name="Yu A.X."/>
            <person name="Polz M.F."/>
        </authorList>
    </citation>
    <scope>NUCLEOTIDE SEQUENCE [LARGE SCALE GENOMIC DNA]</scope>
    <source>
        <strain evidence="2 3">1F146</strain>
    </source>
</reference>
<evidence type="ECO:0000313" key="2">
    <source>
        <dbReference type="EMBL" id="MEZ8210660.1"/>
    </source>
</evidence>
<feature type="transmembrane region" description="Helical" evidence="1">
    <location>
        <begin position="85"/>
        <end position="105"/>
    </location>
</feature>
<feature type="transmembrane region" description="Helical" evidence="1">
    <location>
        <begin position="42"/>
        <end position="64"/>
    </location>
</feature>
<name>A0ABV4MM57_9VIBR</name>
<keyword evidence="1" id="KW-1133">Transmembrane helix</keyword>
<organism evidence="2 3">
    <name type="scientific">Vibrio bivalvicida</name>
    <dbReference type="NCBI Taxonomy" id="1276888"/>
    <lineage>
        <taxon>Bacteria</taxon>
        <taxon>Pseudomonadati</taxon>
        <taxon>Pseudomonadota</taxon>
        <taxon>Gammaproteobacteria</taxon>
        <taxon>Vibrionales</taxon>
        <taxon>Vibrionaceae</taxon>
        <taxon>Vibrio</taxon>
        <taxon>Vibrio oreintalis group</taxon>
    </lineage>
</organism>
<protein>
    <submittedName>
        <fullName evidence="2">Uncharacterized protein</fullName>
    </submittedName>
</protein>
<keyword evidence="3" id="KW-1185">Reference proteome</keyword>
<keyword evidence="1" id="KW-0812">Transmembrane</keyword>
<sequence>MTHRNNLMLELSKLMITLSTAIIGFVVAAAPTLLRDLSKQDFSIPIGLSMLSIVFTILCVMALVDKAEKRSSRVSFFNDRTMLMVAWIFFLGALFATINAFGFSVI</sequence>
<proteinExistence type="predicted"/>
<accession>A0ABV4MM57</accession>
<evidence type="ECO:0000313" key="3">
    <source>
        <dbReference type="Proteomes" id="UP001569151"/>
    </source>
</evidence>